<dbReference type="KEGG" id="smai:EXU30_11760"/>
<dbReference type="InterPro" id="IPR011032">
    <property type="entry name" value="GroES-like_sf"/>
</dbReference>
<dbReference type="InterPro" id="IPR014189">
    <property type="entry name" value="Quinone_OxRdtase_PIG3"/>
</dbReference>
<keyword evidence="5" id="KW-1185">Reference proteome</keyword>
<proteinExistence type="predicted"/>
<reference evidence="4 5" key="1">
    <citation type="submission" date="2019-02" db="EMBL/GenBank/DDBJ databases">
        <title>Shewanella sp. D4-2 isolated from Dokdo Island.</title>
        <authorList>
            <person name="Baek K."/>
        </authorList>
    </citation>
    <scope>NUCLEOTIDE SEQUENCE [LARGE SCALE GENOMIC DNA]</scope>
    <source>
        <strain evidence="4 5">D4-2</strain>
    </source>
</reference>
<evidence type="ECO:0000313" key="4">
    <source>
        <dbReference type="EMBL" id="QBF83300.1"/>
    </source>
</evidence>
<organism evidence="4 5">
    <name type="scientific">Shewanella maritima</name>
    <dbReference type="NCBI Taxonomy" id="2520507"/>
    <lineage>
        <taxon>Bacteria</taxon>
        <taxon>Pseudomonadati</taxon>
        <taxon>Pseudomonadota</taxon>
        <taxon>Gammaproteobacteria</taxon>
        <taxon>Alteromonadales</taxon>
        <taxon>Shewanellaceae</taxon>
        <taxon>Shewanella</taxon>
    </lineage>
</organism>
<dbReference type="PANTHER" id="PTHR48106:SF8">
    <property type="entry name" value="OS02G0805600 PROTEIN"/>
    <property type="match status" value="1"/>
</dbReference>
<dbReference type="AlphaFoldDB" id="A0A411PIW9"/>
<dbReference type="NCBIfam" id="TIGR02824">
    <property type="entry name" value="quinone_pig3"/>
    <property type="match status" value="1"/>
</dbReference>
<keyword evidence="1" id="KW-0521">NADP</keyword>
<accession>A0A411PIW9</accession>
<dbReference type="Pfam" id="PF00107">
    <property type="entry name" value="ADH_zinc_N"/>
    <property type="match status" value="1"/>
</dbReference>
<feature type="domain" description="Enoyl reductase (ER)" evidence="3">
    <location>
        <begin position="17"/>
        <end position="336"/>
    </location>
</feature>
<dbReference type="PANTHER" id="PTHR48106">
    <property type="entry name" value="QUINONE OXIDOREDUCTASE PIG3-RELATED"/>
    <property type="match status" value="1"/>
</dbReference>
<dbReference type="CDD" id="cd05276">
    <property type="entry name" value="p53_inducible_oxidoreductase"/>
    <property type="match status" value="1"/>
</dbReference>
<evidence type="ECO:0000313" key="5">
    <source>
        <dbReference type="Proteomes" id="UP000291106"/>
    </source>
</evidence>
<keyword evidence="2" id="KW-0560">Oxidoreductase</keyword>
<evidence type="ECO:0000256" key="2">
    <source>
        <dbReference type="ARBA" id="ARBA00023002"/>
    </source>
</evidence>
<dbReference type="Pfam" id="PF08240">
    <property type="entry name" value="ADH_N"/>
    <property type="match status" value="1"/>
</dbReference>
<dbReference type="Gene3D" id="3.90.180.10">
    <property type="entry name" value="Medium-chain alcohol dehydrogenases, catalytic domain"/>
    <property type="match status" value="1"/>
</dbReference>
<dbReference type="InterPro" id="IPR020843">
    <property type="entry name" value="ER"/>
</dbReference>
<dbReference type="GO" id="GO:0070402">
    <property type="term" value="F:NADPH binding"/>
    <property type="evidence" value="ECO:0007669"/>
    <property type="project" value="TreeGrafter"/>
</dbReference>
<gene>
    <name evidence="4" type="ORF">EXU30_11760</name>
</gene>
<dbReference type="RefSeq" id="WP_130600274.1">
    <property type="nucleotide sequence ID" value="NZ_CP036200.1"/>
</dbReference>
<dbReference type="SMART" id="SM00829">
    <property type="entry name" value="PKS_ER"/>
    <property type="match status" value="1"/>
</dbReference>
<dbReference type="InterPro" id="IPR036291">
    <property type="entry name" value="NAD(P)-bd_dom_sf"/>
</dbReference>
<evidence type="ECO:0000259" key="3">
    <source>
        <dbReference type="SMART" id="SM00829"/>
    </source>
</evidence>
<dbReference type="GO" id="GO:0016651">
    <property type="term" value="F:oxidoreductase activity, acting on NAD(P)H"/>
    <property type="evidence" value="ECO:0007669"/>
    <property type="project" value="TreeGrafter"/>
</dbReference>
<dbReference type="SUPFAM" id="SSF50129">
    <property type="entry name" value="GroES-like"/>
    <property type="match status" value="1"/>
</dbReference>
<dbReference type="OrthoDB" id="9780520at2"/>
<dbReference type="InterPro" id="IPR013149">
    <property type="entry name" value="ADH-like_C"/>
</dbReference>
<dbReference type="Gene3D" id="3.40.50.720">
    <property type="entry name" value="NAD(P)-binding Rossmann-like Domain"/>
    <property type="match status" value="1"/>
</dbReference>
<protein>
    <submittedName>
        <fullName evidence="4">NAD(P)H-quinone oxidoreductase</fullName>
    </submittedName>
</protein>
<evidence type="ECO:0000256" key="1">
    <source>
        <dbReference type="ARBA" id="ARBA00022857"/>
    </source>
</evidence>
<name>A0A411PIW9_9GAMM</name>
<sequence>MTQICQPFTYVDLPDTGDANMMQLAKGELKQLGANQVLIEVHCAGVNGPDIKQRQGAYPAPKDASPILGLEVAGTVIAIGSEVSQLQAGDRVCALVPGGGYASHVVTYAQHCLPIPLGMSMMQAAALPETFFTVWGNVFMRGKLQANEWLLVHGGAGGIGSTTIALAKAFGAKVIATVSSAQKRDYCLQIGADHCVQVPGYGADAQTSLVDAVLSLTNGRGVDVVLDMAGGEMINQNLKMIASDGRIVSIAMQSGAKATVDVFRLMAKRVIWTGSTLRPQSVAAKAAIAAELKQTVWPLLDVGTIQLQVDRSFALSEVVAAHEYMESGEHKGKIVLQLK</sequence>
<dbReference type="Proteomes" id="UP000291106">
    <property type="component" value="Chromosome"/>
</dbReference>
<dbReference type="InterPro" id="IPR013154">
    <property type="entry name" value="ADH-like_N"/>
</dbReference>
<dbReference type="EMBL" id="CP036200">
    <property type="protein sequence ID" value="QBF83300.1"/>
    <property type="molecule type" value="Genomic_DNA"/>
</dbReference>
<dbReference type="SUPFAM" id="SSF51735">
    <property type="entry name" value="NAD(P)-binding Rossmann-fold domains"/>
    <property type="match status" value="1"/>
</dbReference>